<reference evidence="2 3" key="1">
    <citation type="submission" date="2018-11" db="EMBL/GenBank/DDBJ databases">
        <title>Genome sequence of Saitozyma podzolica DSM 27192.</title>
        <authorList>
            <person name="Aliyu H."/>
            <person name="Gorte O."/>
            <person name="Ochsenreither K."/>
        </authorList>
    </citation>
    <scope>NUCLEOTIDE SEQUENCE [LARGE SCALE GENOMIC DNA]</scope>
    <source>
        <strain evidence="2 3">DSM 27192</strain>
    </source>
</reference>
<feature type="region of interest" description="Disordered" evidence="1">
    <location>
        <begin position="211"/>
        <end position="290"/>
    </location>
</feature>
<dbReference type="EMBL" id="RSCD01000006">
    <property type="protein sequence ID" value="RSH92204.1"/>
    <property type="molecule type" value="Genomic_DNA"/>
</dbReference>
<accession>A0A427YM65</accession>
<proteinExistence type="predicted"/>
<feature type="compositionally biased region" description="Low complexity" evidence="1">
    <location>
        <begin position="163"/>
        <end position="183"/>
    </location>
</feature>
<evidence type="ECO:0000313" key="3">
    <source>
        <dbReference type="Proteomes" id="UP000279259"/>
    </source>
</evidence>
<protein>
    <submittedName>
        <fullName evidence="2">Uncharacterized protein</fullName>
    </submittedName>
</protein>
<evidence type="ECO:0000256" key="1">
    <source>
        <dbReference type="SAM" id="MobiDB-lite"/>
    </source>
</evidence>
<name>A0A427YM65_9TREE</name>
<feature type="compositionally biased region" description="Basic residues" evidence="1">
    <location>
        <begin position="239"/>
        <end position="254"/>
    </location>
</feature>
<evidence type="ECO:0000313" key="2">
    <source>
        <dbReference type="EMBL" id="RSH92204.1"/>
    </source>
</evidence>
<keyword evidence="3" id="KW-1185">Reference proteome</keyword>
<comment type="caution">
    <text evidence="2">The sequence shown here is derived from an EMBL/GenBank/DDBJ whole genome shotgun (WGS) entry which is preliminary data.</text>
</comment>
<dbReference type="STRING" id="1890683.A0A427YM65"/>
<sequence length="374" mass="41443">MLGDAQTRPQPQQQPHLDLHHFAHYTRHLSHPPTGPMRPRIPRDGSYTTSRVANPAKQRSYAYTTATSVASDLKHLGRTPAEIRRGVNALNSYVAYKRDRGRSNLEIGAKLAALQIMVPDDLGDIFDTVRQLCQLPAHRPHALSRLSQLREPEPLPQRIPRKSFLPSIHSVSSSSSGDSFWSEHSSDNPSTPPSPLIWHLATGQRWRPPLSEFNSSLASPPAIIVTDTDPESSEESHSHARPFSRRPSLTHRSHPSFDSLGEGLLDSFPLPPPRARDDERSKTPTPAHGTWPHRIARVERAVDALQSDIWDWESDDRATITAATARGRPLSSWSGVFESMSIPDPPGEQIGPSAASKIRDAYLQQNACGQLSVH</sequence>
<gene>
    <name evidence="2" type="ORF">EHS25_008619</name>
</gene>
<dbReference type="Proteomes" id="UP000279259">
    <property type="component" value="Unassembled WGS sequence"/>
</dbReference>
<organism evidence="2 3">
    <name type="scientific">Saitozyma podzolica</name>
    <dbReference type="NCBI Taxonomy" id="1890683"/>
    <lineage>
        <taxon>Eukaryota</taxon>
        <taxon>Fungi</taxon>
        <taxon>Dikarya</taxon>
        <taxon>Basidiomycota</taxon>
        <taxon>Agaricomycotina</taxon>
        <taxon>Tremellomycetes</taxon>
        <taxon>Tremellales</taxon>
        <taxon>Trimorphomycetaceae</taxon>
        <taxon>Saitozyma</taxon>
    </lineage>
</organism>
<dbReference type="AlphaFoldDB" id="A0A427YM65"/>
<feature type="region of interest" description="Disordered" evidence="1">
    <location>
        <begin position="27"/>
        <end position="55"/>
    </location>
</feature>
<feature type="region of interest" description="Disordered" evidence="1">
    <location>
        <begin position="144"/>
        <end position="197"/>
    </location>
</feature>
<dbReference type="OrthoDB" id="10350330at2759"/>